<dbReference type="Pfam" id="PF03808">
    <property type="entry name" value="Glyco_tran_WecG"/>
    <property type="match status" value="1"/>
</dbReference>
<dbReference type="GO" id="GO:0019350">
    <property type="term" value="P:teichoic acid biosynthetic process"/>
    <property type="evidence" value="ECO:0007669"/>
    <property type="project" value="UniProtKB-UniRule"/>
</dbReference>
<evidence type="ECO:0000256" key="5">
    <source>
        <dbReference type="HAMAP-Rule" id="MF_02070"/>
    </source>
</evidence>
<comment type="caution">
    <text evidence="6">The sequence shown here is derived from an EMBL/GenBank/DDBJ whole genome shotgun (WGS) entry which is preliminary data.</text>
</comment>
<evidence type="ECO:0000313" key="6">
    <source>
        <dbReference type="EMBL" id="OEF99772.1"/>
    </source>
</evidence>
<keyword evidence="4 5" id="KW-0961">Cell wall biogenesis/degradation</keyword>
<dbReference type="EMBL" id="MIJF01000013">
    <property type="protein sequence ID" value="OEF99772.1"/>
    <property type="molecule type" value="Genomic_DNA"/>
</dbReference>
<dbReference type="EC" id="2.4.1.187" evidence="5"/>
<dbReference type="RefSeq" id="WP_069656259.1">
    <property type="nucleotide sequence ID" value="NZ_MIJF01000013.1"/>
</dbReference>
<dbReference type="HAMAP" id="MF_02070">
    <property type="entry name" value="TagA_TarA"/>
    <property type="match status" value="1"/>
</dbReference>
<gene>
    <name evidence="6" type="ORF">BHF71_00935</name>
</gene>
<evidence type="ECO:0000256" key="4">
    <source>
        <dbReference type="ARBA" id="ARBA00023316"/>
    </source>
</evidence>
<sequence length="254" mass="29181">MQEKQLKYRDFPVSVIMDVPFSKLSLTETEEYLTRRILSGKTTHVVTANPEILMYANNSPEYKGILQSADMVVPDGIGVVYASRLRNDPVTERVAGYDLLHRLMSQADQHQLKVYLLGANDEVNRLAFERLANDYPNAIFVGRHHGYFKDGSDIEAMILNDIAEKKPDILFVALGFPRQELWISKHQPQLKIPLVMGVGGSFDVLSGKVKRAPVIWQKLGLEWLYRLISMPSRWRRMMVLPQFLIKEVLRKLKN</sequence>
<name>A0A1D2YVK7_9BACI</name>
<dbReference type="PANTHER" id="PTHR34136:SF1">
    <property type="entry name" value="UDP-N-ACETYL-D-MANNOSAMINURONIC ACID TRANSFERASE"/>
    <property type="match status" value="1"/>
</dbReference>
<dbReference type="GO" id="GO:0071555">
    <property type="term" value="P:cell wall organization"/>
    <property type="evidence" value="ECO:0007669"/>
    <property type="project" value="UniProtKB-KW"/>
</dbReference>
<dbReference type="NCBIfam" id="TIGR00696">
    <property type="entry name" value="wecG_tagA_cpsF"/>
    <property type="match status" value="1"/>
</dbReference>
<organism evidence="6 7">
    <name type="scientific">Vulcanibacillus modesticaldus</name>
    <dbReference type="NCBI Taxonomy" id="337097"/>
    <lineage>
        <taxon>Bacteria</taxon>
        <taxon>Bacillati</taxon>
        <taxon>Bacillota</taxon>
        <taxon>Bacilli</taxon>
        <taxon>Bacillales</taxon>
        <taxon>Bacillaceae</taxon>
        <taxon>Vulcanibacillus</taxon>
    </lineage>
</organism>
<dbReference type="OrthoDB" id="9771846at2"/>
<dbReference type="Proteomes" id="UP000243739">
    <property type="component" value="Unassembled WGS sequence"/>
</dbReference>
<keyword evidence="2 5" id="KW-0808">Transferase</keyword>
<dbReference type="AlphaFoldDB" id="A0A1D2YVK7"/>
<keyword evidence="7" id="KW-1185">Reference proteome</keyword>
<dbReference type="CDD" id="cd06533">
    <property type="entry name" value="Glyco_transf_WecG_TagA"/>
    <property type="match status" value="1"/>
</dbReference>
<dbReference type="GO" id="GO:0047244">
    <property type="term" value="F:N-acetylglucosaminyldiphosphoundecaprenol N-acetyl-beta-D-mannosaminyltransferase activity"/>
    <property type="evidence" value="ECO:0007669"/>
    <property type="project" value="UniProtKB-UniRule"/>
</dbReference>
<keyword evidence="1 5" id="KW-0328">Glycosyltransferase</keyword>
<dbReference type="UniPathway" id="UPA00632"/>
<protein>
    <recommendedName>
        <fullName evidence="5">N-acetylglucosaminyldiphosphoundecaprenol N-acetyl-beta-D-mannosaminyltransferase</fullName>
        <ecNumber evidence="5">2.4.1.187</ecNumber>
    </recommendedName>
    <alternativeName>
        <fullName evidence="5">N-acetylmannosaminyltransferase</fullName>
    </alternativeName>
    <alternativeName>
        <fullName evidence="5">UDP-N-acetylmannosamine transferase</fullName>
    </alternativeName>
    <alternativeName>
        <fullName evidence="5">UDP-N-acetylmannosamine:N-acetylglucosaminyl pyrophosphorylundecaprenol N-acetylmannosaminyltransferase</fullName>
    </alternativeName>
</protein>
<proteinExistence type="inferred from homology"/>
<accession>A0A1D2YVK7</accession>
<evidence type="ECO:0000313" key="7">
    <source>
        <dbReference type="Proteomes" id="UP000243739"/>
    </source>
</evidence>
<keyword evidence="3 5" id="KW-0777">Teichoic acid biosynthesis</keyword>
<reference evidence="6 7" key="1">
    <citation type="submission" date="2016-09" db="EMBL/GenBank/DDBJ databases">
        <title>Draft genome sequence for the type strain of Vulcanibacillus modesticaldus BR, a strictly anaerobic, moderately thermophilic, and nitrate-reducing bacterium from deep sea-hydrothermal vents of the Mid-Atlantic Ridge.</title>
        <authorList>
            <person name="Abin C.A."/>
            <person name="Hollibaugh J.T."/>
        </authorList>
    </citation>
    <scope>NUCLEOTIDE SEQUENCE [LARGE SCALE GENOMIC DNA]</scope>
    <source>
        <strain evidence="6 7">BR</strain>
    </source>
</reference>
<dbReference type="InterPro" id="IPR004629">
    <property type="entry name" value="WecG_TagA_CpsF"/>
</dbReference>
<evidence type="ECO:0000256" key="3">
    <source>
        <dbReference type="ARBA" id="ARBA00022944"/>
    </source>
</evidence>
<comment type="similarity">
    <text evidence="5">Belongs to the glycosyltransferase 26 family. TagA/TarA subfamily.</text>
</comment>
<comment type="pathway">
    <text evidence="5">Cell wall biogenesis; teichoic acid biosynthesis.</text>
</comment>
<evidence type="ECO:0000256" key="2">
    <source>
        <dbReference type="ARBA" id="ARBA00022679"/>
    </source>
</evidence>
<comment type="function">
    <text evidence="5">Catalyzes the conversion of GlcNAc-PP-undecaprenol into ManNAc-GlcNAc-PP-undecaprenol, the first committed lipid intermediate in the de novo synthesis of teichoic acid.</text>
</comment>
<dbReference type="InterPro" id="IPR034714">
    <property type="entry name" value="TagA_TarA"/>
</dbReference>
<comment type="catalytic activity">
    <reaction evidence="5">
        <text>UDP-N-acetyl-alpha-D-mannosamine + N-acetyl-alpha-D-glucosaminyl-di-trans,octa-cis-undecaprenyl diphosphate = N-acetyl-beta-D-mannosaminyl-(1-&gt;4)-N-acetyl-alpha-D-glucosaminyl di-trans,octa-cis-undecaprenyl diphosphate + UDP + H(+)</text>
        <dbReference type="Rhea" id="RHEA:16053"/>
        <dbReference type="ChEBI" id="CHEBI:15378"/>
        <dbReference type="ChEBI" id="CHEBI:58223"/>
        <dbReference type="ChEBI" id="CHEBI:62959"/>
        <dbReference type="ChEBI" id="CHEBI:68623"/>
        <dbReference type="ChEBI" id="CHEBI:132210"/>
        <dbReference type="EC" id="2.4.1.187"/>
    </reaction>
</comment>
<evidence type="ECO:0000256" key="1">
    <source>
        <dbReference type="ARBA" id="ARBA00022676"/>
    </source>
</evidence>
<dbReference type="PANTHER" id="PTHR34136">
    <property type="match status" value="1"/>
</dbReference>
<dbReference type="STRING" id="337097.BHF71_00935"/>